<dbReference type="AlphaFoldDB" id="A0A5S6Q1B7"/>
<protein>
    <submittedName>
        <fullName evidence="2">UBA domain-containing protein</fullName>
    </submittedName>
</protein>
<accession>A0A5S6Q1B7</accession>
<dbReference type="WBParaSite" id="TMUE_0000001006.1">
    <property type="protein sequence ID" value="TMUE_0000001006.1"/>
    <property type="gene ID" value="WBGene00296923"/>
</dbReference>
<dbReference type="Proteomes" id="UP000046395">
    <property type="component" value="Unassembled WGS sequence"/>
</dbReference>
<dbReference type="CDD" id="cd14270">
    <property type="entry name" value="UBA"/>
    <property type="match status" value="1"/>
</dbReference>
<name>A0A5S6Q1B7_TRIMR</name>
<evidence type="ECO:0000313" key="2">
    <source>
        <dbReference type="WBParaSite" id="TMUE_0000001006.1"/>
    </source>
</evidence>
<sequence length="69" mass="7995">MGFDKETAWQALKATHFESLYHVVDYMIKLKTRETAIDRSHAMPGPPPYTCDRQKVSLLRQRNFVAEAV</sequence>
<evidence type="ECO:0000313" key="1">
    <source>
        <dbReference type="Proteomes" id="UP000046395"/>
    </source>
</evidence>
<keyword evidence="1" id="KW-1185">Reference proteome</keyword>
<reference evidence="2" key="1">
    <citation type="submission" date="2019-12" db="UniProtKB">
        <authorList>
            <consortium name="WormBaseParasite"/>
        </authorList>
    </citation>
    <scope>IDENTIFICATION</scope>
</reference>
<proteinExistence type="predicted"/>
<organism evidence="1 2">
    <name type="scientific">Trichuris muris</name>
    <name type="common">Mouse whipworm</name>
    <dbReference type="NCBI Taxonomy" id="70415"/>
    <lineage>
        <taxon>Eukaryota</taxon>
        <taxon>Metazoa</taxon>
        <taxon>Ecdysozoa</taxon>
        <taxon>Nematoda</taxon>
        <taxon>Enoplea</taxon>
        <taxon>Dorylaimia</taxon>
        <taxon>Trichinellida</taxon>
        <taxon>Trichuridae</taxon>
        <taxon>Trichuris</taxon>
    </lineage>
</organism>